<dbReference type="InterPro" id="IPR029016">
    <property type="entry name" value="GAF-like_dom_sf"/>
</dbReference>
<organism evidence="6 7">
    <name type="scientific">Nocardioides flavus</name>
    <name type="common">ex Wang et al. 2016</name>
    <dbReference type="NCBI Taxonomy" id="2058780"/>
    <lineage>
        <taxon>Bacteria</taxon>
        <taxon>Bacillati</taxon>
        <taxon>Actinomycetota</taxon>
        <taxon>Actinomycetes</taxon>
        <taxon>Propionibacteriales</taxon>
        <taxon>Nocardioidaceae</taxon>
        <taxon>Nocardioides</taxon>
    </lineage>
</organism>
<keyword evidence="1" id="KW-0805">Transcription regulation</keyword>
<feature type="domain" description="IclR-ED" evidence="5">
    <location>
        <begin position="61"/>
        <end position="235"/>
    </location>
</feature>
<reference evidence="7" key="1">
    <citation type="journal article" date="2019" name="Int. J. Syst. Evol. Microbiol.">
        <title>The Global Catalogue of Microorganisms (GCM) 10K type strain sequencing project: providing services to taxonomists for standard genome sequencing and annotation.</title>
        <authorList>
            <consortium name="The Broad Institute Genomics Platform"/>
            <consortium name="The Broad Institute Genome Sequencing Center for Infectious Disease"/>
            <person name="Wu L."/>
            <person name="Ma J."/>
        </authorList>
    </citation>
    <scope>NUCLEOTIDE SEQUENCE [LARGE SCALE GENOMIC DNA]</scope>
    <source>
        <strain evidence="7">CGMCC 1.12791</strain>
    </source>
</reference>
<evidence type="ECO:0000256" key="1">
    <source>
        <dbReference type="ARBA" id="ARBA00023015"/>
    </source>
</evidence>
<dbReference type="CDD" id="cd00090">
    <property type="entry name" value="HTH_ARSR"/>
    <property type="match status" value="1"/>
</dbReference>
<keyword evidence="3" id="KW-0804">Transcription</keyword>
<dbReference type="InterPro" id="IPR014757">
    <property type="entry name" value="Tscrpt_reg_IclR_C"/>
</dbReference>
<protein>
    <submittedName>
        <fullName evidence="6">IclR family transcriptional regulator</fullName>
    </submittedName>
</protein>
<name>A0ABQ3HLF2_9ACTN</name>
<keyword evidence="2" id="KW-0238">DNA-binding</keyword>
<dbReference type="InterPro" id="IPR050707">
    <property type="entry name" value="HTH_MetabolicPath_Reg"/>
</dbReference>
<dbReference type="SUPFAM" id="SSF46785">
    <property type="entry name" value="Winged helix' DNA-binding domain"/>
    <property type="match status" value="1"/>
</dbReference>
<evidence type="ECO:0000256" key="3">
    <source>
        <dbReference type="ARBA" id="ARBA00023163"/>
    </source>
</evidence>
<evidence type="ECO:0000313" key="7">
    <source>
        <dbReference type="Proteomes" id="UP000597341"/>
    </source>
</evidence>
<dbReference type="Pfam" id="PF01614">
    <property type="entry name" value="IclR_C"/>
    <property type="match status" value="1"/>
</dbReference>
<dbReference type="SMART" id="SM00346">
    <property type="entry name" value="HTH_ICLR"/>
    <property type="match status" value="1"/>
</dbReference>
<evidence type="ECO:0000313" key="6">
    <source>
        <dbReference type="EMBL" id="GHE18508.1"/>
    </source>
</evidence>
<gene>
    <name evidence="6" type="ORF">GCM10011376_31180</name>
</gene>
<dbReference type="PROSITE" id="PS51077">
    <property type="entry name" value="HTH_ICLR"/>
    <property type="match status" value="1"/>
</dbReference>
<keyword evidence="7" id="KW-1185">Reference proteome</keyword>
<dbReference type="PANTHER" id="PTHR30136:SF35">
    <property type="entry name" value="HTH-TYPE TRANSCRIPTIONAL REGULATOR RV1719"/>
    <property type="match status" value="1"/>
</dbReference>
<dbReference type="RefSeq" id="WP_191280416.1">
    <property type="nucleotide sequence ID" value="NZ_BNAD01000011.1"/>
</dbReference>
<dbReference type="InterPro" id="IPR036390">
    <property type="entry name" value="WH_DNA-bd_sf"/>
</dbReference>
<dbReference type="InterPro" id="IPR036388">
    <property type="entry name" value="WH-like_DNA-bd_sf"/>
</dbReference>
<feature type="domain" description="HTH iclR-type" evidence="4">
    <location>
        <begin position="2"/>
        <end position="60"/>
    </location>
</feature>
<comment type="caution">
    <text evidence="6">The sequence shown here is derived from an EMBL/GenBank/DDBJ whole genome shotgun (WGS) entry which is preliminary data.</text>
</comment>
<dbReference type="Pfam" id="PF09339">
    <property type="entry name" value="HTH_IclR"/>
    <property type="match status" value="1"/>
</dbReference>
<dbReference type="EMBL" id="BNAD01000011">
    <property type="protein sequence ID" value="GHE18508.1"/>
    <property type="molecule type" value="Genomic_DNA"/>
</dbReference>
<dbReference type="InterPro" id="IPR005471">
    <property type="entry name" value="Tscrpt_reg_IclR_N"/>
</dbReference>
<proteinExistence type="predicted"/>
<dbReference type="Gene3D" id="1.10.10.10">
    <property type="entry name" value="Winged helix-like DNA-binding domain superfamily/Winged helix DNA-binding domain"/>
    <property type="match status" value="1"/>
</dbReference>
<dbReference type="PROSITE" id="PS51078">
    <property type="entry name" value="ICLR_ED"/>
    <property type="match status" value="1"/>
</dbReference>
<dbReference type="SUPFAM" id="SSF55781">
    <property type="entry name" value="GAF domain-like"/>
    <property type="match status" value="1"/>
</dbReference>
<evidence type="ECO:0000256" key="2">
    <source>
        <dbReference type="ARBA" id="ARBA00023125"/>
    </source>
</evidence>
<dbReference type="InterPro" id="IPR011991">
    <property type="entry name" value="ArsR-like_HTH"/>
</dbReference>
<sequence>MSASLLRGLRILEMLADEPLGVSELARRLGVDKAGVSRTVAALQREGWVDRTGRRCVLGPRALVLGGVADGAVLARAGEVVHRVGRRVDLTVVALRVAGTGVQPLALHEAVDAGPLREADDAFEHLVCTAAGIALLAQLPDDAVRSHLSLDPWPALGGDGPRGPADAEGLVARVRAGAAAVEHGWTAPGLACVAVPWPDLGPAPGALAVVGPTSRVSLRLDELVRVLSEAVAPAR</sequence>
<dbReference type="PANTHER" id="PTHR30136">
    <property type="entry name" value="HELIX-TURN-HELIX TRANSCRIPTIONAL REGULATOR, ICLR FAMILY"/>
    <property type="match status" value="1"/>
</dbReference>
<dbReference type="Gene3D" id="3.30.450.40">
    <property type="match status" value="1"/>
</dbReference>
<evidence type="ECO:0000259" key="5">
    <source>
        <dbReference type="PROSITE" id="PS51078"/>
    </source>
</evidence>
<accession>A0ABQ3HLF2</accession>
<dbReference type="Proteomes" id="UP000597341">
    <property type="component" value="Unassembled WGS sequence"/>
</dbReference>
<evidence type="ECO:0000259" key="4">
    <source>
        <dbReference type="PROSITE" id="PS51077"/>
    </source>
</evidence>